<name>A0A6B8KH06_9HYPH</name>
<gene>
    <name evidence="2" type="ORF">H2LOC_014965</name>
</gene>
<dbReference type="Proteomes" id="UP000309061">
    <property type="component" value="Chromosome"/>
</dbReference>
<organism evidence="2 3">
    <name type="scientific">Methylocystis heyeri</name>
    <dbReference type="NCBI Taxonomy" id="391905"/>
    <lineage>
        <taxon>Bacteria</taxon>
        <taxon>Pseudomonadati</taxon>
        <taxon>Pseudomonadota</taxon>
        <taxon>Alphaproteobacteria</taxon>
        <taxon>Hyphomicrobiales</taxon>
        <taxon>Methylocystaceae</taxon>
        <taxon>Methylocystis</taxon>
    </lineage>
</organism>
<evidence type="ECO:0000256" key="1">
    <source>
        <dbReference type="SAM" id="MobiDB-lite"/>
    </source>
</evidence>
<feature type="region of interest" description="Disordered" evidence="1">
    <location>
        <begin position="25"/>
        <end position="44"/>
    </location>
</feature>
<evidence type="ECO:0008006" key="4">
    <source>
        <dbReference type="Google" id="ProtNLM"/>
    </source>
</evidence>
<sequence>MRLREGAMLAAAFFSCVLGGCNSANRPEPGPAPASPSATPSDLRLPEGAGCGGAIARYRAIMDNDLSMGHVDKSVYDKIQSEIGEAQSACAAGQDSKAAALLRASKARHGYPA</sequence>
<evidence type="ECO:0000313" key="2">
    <source>
        <dbReference type="EMBL" id="QGM46889.1"/>
    </source>
</evidence>
<keyword evidence="3" id="KW-1185">Reference proteome</keyword>
<dbReference type="KEGG" id="mhey:H2LOC_014965"/>
<reference evidence="2 3" key="1">
    <citation type="submission" date="2019-11" db="EMBL/GenBank/DDBJ databases">
        <title>The genome sequence of Methylocystis heyeri.</title>
        <authorList>
            <person name="Oshkin I.Y."/>
            <person name="Miroshnikov K."/>
            <person name="Dedysh S.N."/>
        </authorList>
    </citation>
    <scope>NUCLEOTIDE SEQUENCE [LARGE SCALE GENOMIC DNA]</scope>
    <source>
        <strain evidence="2 3">H2</strain>
    </source>
</reference>
<dbReference type="OrthoDB" id="8161815at2"/>
<evidence type="ECO:0000313" key="3">
    <source>
        <dbReference type="Proteomes" id="UP000309061"/>
    </source>
</evidence>
<proteinExistence type="predicted"/>
<dbReference type="RefSeq" id="WP_136497777.1">
    <property type="nucleotide sequence ID" value="NZ_CP046052.1"/>
</dbReference>
<dbReference type="PROSITE" id="PS51257">
    <property type="entry name" value="PROKAR_LIPOPROTEIN"/>
    <property type="match status" value="1"/>
</dbReference>
<accession>A0A6B8KH06</accession>
<dbReference type="AlphaFoldDB" id="A0A6B8KH06"/>
<dbReference type="EMBL" id="CP046052">
    <property type="protein sequence ID" value="QGM46889.1"/>
    <property type="molecule type" value="Genomic_DNA"/>
</dbReference>
<protein>
    <recommendedName>
        <fullName evidence="4">Lipoprotein</fullName>
    </recommendedName>
</protein>